<dbReference type="GO" id="GO:0005886">
    <property type="term" value="C:plasma membrane"/>
    <property type="evidence" value="ECO:0007669"/>
    <property type="project" value="InterPro"/>
</dbReference>
<dbReference type="AlphaFoldDB" id="A0A1H9BPY6"/>
<name>A0A1H9BPY6_9GAMM</name>
<evidence type="ECO:0000256" key="3">
    <source>
        <dbReference type="ARBA" id="ARBA00022989"/>
    </source>
</evidence>
<organism evidence="6 7">
    <name type="scientific">Ectothiorhodospira magna</name>
    <dbReference type="NCBI Taxonomy" id="867345"/>
    <lineage>
        <taxon>Bacteria</taxon>
        <taxon>Pseudomonadati</taxon>
        <taxon>Pseudomonadota</taxon>
        <taxon>Gammaproteobacteria</taxon>
        <taxon>Chromatiales</taxon>
        <taxon>Ectothiorhodospiraceae</taxon>
        <taxon>Ectothiorhodospira</taxon>
    </lineage>
</organism>
<evidence type="ECO:0000256" key="2">
    <source>
        <dbReference type="ARBA" id="ARBA00022692"/>
    </source>
</evidence>
<dbReference type="PANTHER" id="PTHR36985:SF1">
    <property type="entry name" value="TRANSLOCATION AND ASSEMBLY MODULE SUBUNIT TAMB"/>
    <property type="match status" value="1"/>
</dbReference>
<dbReference type="GO" id="GO:0009306">
    <property type="term" value="P:protein secretion"/>
    <property type="evidence" value="ECO:0007669"/>
    <property type="project" value="InterPro"/>
</dbReference>
<dbReference type="Pfam" id="PF04357">
    <property type="entry name" value="TamB"/>
    <property type="match status" value="1"/>
</dbReference>
<reference evidence="6 7" key="1">
    <citation type="submission" date="2016-10" db="EMBL/GenBank/DDBJ databases">
        <authorList>
            <person name="de Groot N.N."/>
        </authorList>
    </citation>
    <scope>NUCLEOTIDE SEQUENCE [LARGE SCALE GENOMIC DNA]</scope>
    <source>
        <strain evidence="6 7">B7-7</strain>
    </source>
</reference>
<keyword evidence="3" id="KW-1133">Transmembrane helix</keyword>
<feature type="domain" description="Translocation and assembly module TamB C-terminal" evidence="5">
    <location>
        <begin position="830"/>
        <end position="1164"/>
    </location>
</feature>
<keyword evidence="7" id="KW-1185">Reference proteome</keyword>
<evidence type="ECO:0000313" key="6">
    <source>
        <dbReference type="EMBL" id="SEP90468.1"/>
    </source>
</evidence>
<sequence>MVIRRLLAALLLMVLLLFTLLTFLVGTGSGARLLVQVGGGFIPGELNIGHLEGNLLKGLTARDVRYRHDALTAELAHLEARVALLPLTGLRVEVLTLQAAELDLTLTPDPDAPPADGPFSLPDSIPMPVVVNLPDGHIRQIRFRTDPSAEPLAVDSLYLSLHLNQERALIRRLTLDSPHANLLAAGHIALTLPYSMALGLDWHLPLPAAANDFLPDADQAQGQLVTQGDLTRLTLRHQILAPLNLVTTGDIRDPVTHLTLDLTHHWQAFTIPLGQDQRLSVAEGRLITQGQPDSYRLNLDTGITLDEWPALALSLVAQGDTQALYPAPLAIRSEAGDLDLNGRISWHEGIHWAVELTGRHLAPGHFMADLPGHLQLALSSQGRLDEALGLVTQVDLQALSGDLRGFPVHGQGQVNVRGQRLTSPDLQLAVGNNHLNMRGEVTDHLDVALDLRAPDLPDLWPGLRGQLQAQGRIQGPLDSPQITATARGKTLGYGDLSLGQVDLDLQAGLSPQSPLTLNLTIAALTLEDTLDLTRLTLTGEGRGDGHRIHLDLDADQGQLGLSLAGGLTATDPPAWRGQLTRMNLDQPLAGLWQLATPVTLQAAPDRAEMGRLCLLQAPARLCLEGSWSEQAGGRGQLTLSDLALASLSPLLPPNLQLEGHLDAQAELRLDEHLRLEAQVLPSDGHLRILGQDGDEQTVPYHQARADVRIDHQDLAATLQLGFLEAGTLDARVALSPDADGALTLAGRARADLTELGWLDMLVPQIRHTSGRIGADLILGGTLAQPRMEGEIALTEARLEVPDLGITLDEMALTLTHQGSERLQFDGTVRSGPGRLALNGQVIMDADRGYPVTLTLRGDRFQAARRPDVTLMISPDLQLTVLGERLIVTGDITVPEASITLVELPQQAISVSRDEIIIDSDHGEAPLPLQVIARIRLILGDQVRISGFGLNARLGGNVMVQETPGMSTRLVGDIRVIEGRYKAYGQDLTVERGVILFQGPPDNPGLNLRALRQVPAHDVVVGLEIAGTLDAPRSRVFSDPPMEDSDALSFLVTGRPLSGARGETDANAILSAIAMYGIEQGGFITDRIGRQLGLDEFTVDTGTELEGAALMMGRYLSPRLYLRYAVGLFERSTTVMLNYQLSRTLSLETRSAADAQSMDLIYRRER</sequence>
<accession>A0A1H9BPY6</accession>
<keyword evidence="2" id="KW-0812">Transmembrane</keyword>
<evidence type="ECO:0000259" key="5">
    <source>
        <dbReference type="Pfam" id="PF04357"/>
    </source>
</evidence>
<dbReference type="GO" id="GO:0097347">
    <property type="term" value="C:TAM protein secretion complex"/>
    <property type="evidence" value="ECO:0007669"/>
    <property type="project" value="TreeGrafter"/>
</dbReference>
<proteinExistence type="predicted"/>
<dbReference type="RefSeq" id="WP_090205491.1">
    <property type="nucleotide sequence ID" value="NZ_FOFO01000010.1"/>
</dbReference>
<dbReference type="STRING" id="867345.SAMN05421693_11015"/>
<protein>
    <submittedName>
        <fullName evidence="6">Translocation and assembly module TamB</fullName>
    </submittedName>
</protein>
<dbReference type="Proteomes" id="UP000199496">
    <property type="component" value="Unassembled WGS sequence"/>
</dbReference>
<evidence type="ECO:0000313" key="7">
    <source>
        <dbReference type="Proteomes" id="UP000199496"/>
    </source>
</evidence>
<dbReference type="PANTHER" id="PTHR36985">
    <property type="entry name" value="TRANSLOCATION AND ASSEMBLY MODULE SUBUNIT TAMB"/>
    <property type="match status" value="1"/>
</dbReference>
<keyword evidence="4" id="KW-0472">Membrane</keyword>
<evidence type="ECO:0000256" key="4">
    <source>
        <dbReference type="ARBA" id="ARBA00023136"/>
    </source>
</evidence>
<dbReference type="InterPro" id="IPR007452">
    <property type="entry name" value="TamB_C"/>
</dbReference>
<dbReference type="OrthoDB" id="5555605at2"/>
<comment type="subcellular location">
    <subcellularLocation>
        <location evidence="1">Membrane</location>
        <topology evidence="1">Single-pass membrane protein</topology>
    </subcellularLocation>
</comment>
<dbReference type="EMBL" id="FOFO01000010">
    <property type="protein sequence ID" value="SEP90468.1"/>
    <property type="molecule type" value="Genomic_DNA"/>
</dbReference>
<gene>
    <name evidence="6" type="ORF">SAMN05421693_11015</name>
</gene>
<evidence type="ECO:0000256" key="1">
    <source>
        <dbReference type="ARBA" id="ARBA00004167"/>
    </source>
</evidence>